<dbReference type="EMBL" id="BAABME010046050">
    <property type="protein sequence ID" value="GAA0144297.1"/>
    <property type="molecule type" value="Genomic_DNA"/>
</dbReference>
<comment type="caution">
    <text evidence="1">The sequence shown here is derived from an EMBL/GenBank/DDBJ whole genome shotgun (WGS) entry which is preliminary data.</text>
</comment>
<proteinExistence type="predicted"/>
<dbReference type="PANTHER" id="PTHR33710:SF71">
    <property type="entry name" value="ENDONUCLEASE_EXONUCLEASE_PHOSPHATASE DOMAIN-CONTAINING PROTEIN"/>
    <property type="match status" value="1"/>
</dbReference>
<protein>
    <submittedName>
        <fullName evidence="1">Uncharacterized protein</fullName>
    </submittedName>
</protein>
<sequence>MATSLVDAPLSGSFYTWTNDSLWPKLDRVLMNYVWSDRGLMCIAEFLPMEPISDHCPVLATMVSQLPRDSRSFKFYNMWLKHRSLAEVRNSIWGTEIRGTVQFVLCRKLKLLKKPLRKLNRDEFGGISDKSSRAKKAFKAAIIL</sequence>
<name>A0AAV3P2Q9_LITER</name>
<reference evidence="1 2" key="1">
    <citation type="submission" date="2024-01" db="EMBL/GenBank/DDBJ databases">
        <title>The complete chloroplast genome sequence of Lithospermum erythrorhizon: insights into the phylogenetic relationship among Boraginaceae species and the maternal lineages of purple gromwells.</title>
        <authorList>
            <person name="Okada T."/>
            <person name="Watanabe K."/>
        </authorList>
    </citation>
    <scope>NUCLEOTIDE SEQUENCE [LARGE SCALE GENOMIC DNA]</scope>
</reference>
<organism evidence="1 2">
    <name type="scientific">Lithospermum erythrorhizon</name>
    <name type="common">Purple gromwell</name>
    <name type="synonym">Lithospermum officinale var. erythrorhizon</name>
    <dbReference type="NCBI Taxonomy" id="34254"/>
    <lineage>
        <taxon>Eukaryota</taxon>
        <taxon>Viridiplantae</taxon>
        <taxon>Streptophyta</taxon>
        <taxon>Embryophyta</taxon>
        <taxon>Tracheophyta</taxon>
        <taxon>Spermatophyta</taxon>
        <taxon>Magnoliopsida</taxon>
        <taxon>eudicotyledons</taxon>
        <taxon>Gunneridae</taxon>
        <taxon>Pentapetalae</taxon>
        <taxon>asterids</taxon>
        <taxon>lamiids</taxon>
        <taxon>Boraginales</taxon>
        <taxon>Boraginaceae</taxon>
        <taxon>Boraginoideae</taxon>
        <taxon>Lithospermeae</taxon>
        <taxon>Lithospermum</taxon>
    </lineage>
</organism>
<evidence type="ECO:0000313" key="2">
    <source>
        <dbReference type="Proteomes" id="UP001454036"/>
    </source>
</evidence>
<gene>
    <name evidence="1" type="ORF">LIER_44065</name>
</gene>
<dbReference type="InterPro" id="IPR036691">
    <property type="entry name" value="Endo/exonu/phosph_ase_sf"/>
</dbReference>
<keyword evidence="2" id="KW-1185">Reference proteome</keyword>
<dbReference type="AlphaFoldDB" id="A0AAV3P2Q9"/>
<dbReference type="SUPFAM" id="SSF56219">
    <property type="entry name" value="DNase I-like"/>
    <property type="match status" value="1"/>
</dbReference>
<accession>A0AAV3P2Q9</accession>
<dbReference type="Proteomes" id="UP001454036">
    <property type="component" value="Unassembled WGS sequence"/>
</dbReference>
<dbReference type="PANTHER" id="PTHR33710">
    <property type="entry name" value="BNAC02G09200D PROTEIN"/>
    <property type="match status" value="1"/>
</dbReference>
<evidence type="ECO:0000313" key="1">
    <source>
        <dbReference type="EMBL" id="GAA0144297.1"/>
    </source>
</evidence>